<comment type="caution">
    <text evidence="1">The sequence shown here is derived from an EMBL/GenBank/DDBJ whole genome shotgun (WGS) entry which is preliminary data.</text>
</comment>
<sequence length="91" mass="10438">MYIELDENTKNCIQLKGKPVSIKMIQVNACCAPPVQECMTHFGKPKDLHNYKEFKIDNSAIYVEKHLLRNEKMILKLTGIGIFKTITARLS</sequence>
<name>A0ABR8XXT6_9BACL</name>
<reference evidence="1 2" key="1">
    <citation type="submission" date="2020-08" db="EMBL/GenBank/DDBJ databases">
        <title>A Genomic Blueprint of the Chicken Gut Microbiome.</title>
        <authorList>
            <person name="Gilroy R."/>
            <person name="Ravi A."/>
            <person name="Getino M."/>
            <person name="Pursley I."/>
            <person name="Horton D.L."/>
            <person name="Alikhan N.-F."/>
            <person name="Baker D."/>
            <person name="Gharbi K."/>
            <person name="Hall N."/>
            <person name="Watson M."/>
            <person name="Adriaenssens E.M."/>
            <person name="Foster-Nyarko E."/>
            <person name="Jarju S."/>
            <person name="Secka A."/>
            <person name="Antonio M."/>
            <person name="Oren A."/>
            <person name="Chaudhuri R."/>
            <person name="La Ragione R.M."/>
            <person name="Hildebrand F."/>
            <person name="Pallen M.J."/>
        </authorList>
    </citation>
    <scope>NUCLEOTIDE SEQUENCE [LARGE SCALE GENOMIC DNA]</scope>
    <source>
        <strain evidence="1 2">A46</strain>
    </source>
</reference>
<evidence type="ECO:0000313" key="1">
    <source>
        <dbReference type="EMBL" id="MBD8036761.1"/>
    </source>
</evidence>
<evidence type="ECO:0000313" key="2">
    <source>
        <dbReference type="Proteomes" id="UP000619101"/>
    </source>
</evidence>
<protein>
    <submittedName>
        <fullName evidence="1">Fe-S oxidoreductase</fullName>
    </submittedName>
</protein>
<dbReference type="InterPro" id="IPR049744">
    <property type="entry name" value="CC/Se_fam"/>
</dbReference>
<keyword evidence="2" id="KW-1185">Reference proteome</keyword>
<accession>A0ABR8XXT6</accession>
<dbReference type="NCBIfam" id="NF041239">
    <property type="entry name" value="Moor_selen_rel"/>
    <property type="match status" value="1"/>
</dbReference>
<dbReference type="RefSeq" id="WP_191699738.1">
    <property type="nucleotide sequence ID" value="NZ_JACSPZ010000003.1"/>
</dbReference>
<organism evidence="1 2">
    <name type="scientific">Solibacillus faecavium</name>
    <dbReference type="NCBI Taxonomy" id="2762221"/>
    <lineage>
        <taxon>Bacteria</taxon>
        <taxon>Bacillati</taxon>
        <taxon>Bacillota</taxon>
        <taxon>Bacilli</taxon>
        <taxon>Bacillales</taxon>
        <taxon>Caryophanaceae</taxon>
        <taxon>Solibacillus</taxon>
    </lineage>
</organism>
<gene>
    <name evidence="1" type="ORF">H9635_08400</name>
</gene>
<dbReference type="EMBL" id="JACSPZ010000003">
    <property type="protein sequence ID" value="MBD8036761.1"/>
    <property type="molecule type" value="Genomic_DNA"/>
</dbReference>
<proteinExistence type="predicted"/>
<dbReference type="Proteomes" id="UP000619101">
    <property type="component" value="Unassembled WGS sequence"/>
</dbReference>